<organism evidence="2 3">
    <name type="scientific">Candidatus Nitrososphaera evergladensis SR1</name>
    <dbReference type="NCBI Taxonomy" id="1459636"/>
    <lineage>
        <taxon>Archaea</taxon>
        <taxon>Nitrososphaerota</taxon>
        <taxon>Nitrososphaeria</taxon>
        <taxon>Nitrososphaerales</taxon>
        <taxon>Nitrososphaeraceae</taxon>
        <taxon>Nitrososphaera</taxon>
    </lineage>
</organism>
<dbReference type="InterPro" id="IPR005149">
    <property type="entry name" value="Tscrpt_reg_PadR_N"/>
</dbReference>
<dbReference type="AlphaFoldDB" id="A0A075MUG9"/>
<proteinExistence type="predicted"/>
<dbReference type="KEGG" id="nev:NTE_02815"/>
<evidence type="ECO:0000313" key="2">
    <source>
        <dbReference type="EMBL" id="AIF84855.1"/>
    </source>
</evidence>
<sequence length="141" mass="16539">MGMWMFGEMRRRRGLRMWVITLLERSPKNGAEIMDEMEMMTKGWWRPSPGSVYPLLESLVQEGFIKKREDGKYELTQRTKEDMGWPYGSHAGQPRTVEDMLKEISGYVSYFEDLVKSDKSKIEPQKEKIKEIAERLAALSK</sequence>
<dbReference type="PANTHER" id="PTHR43252">
    <property type="entry name" value="TRANSCRIPTIONAL REGULATOR YQJI"/>
    <property type="match status" value="1"/>
</dbReference>
<evidence type="ECO:0000259" key="1">
    <source>
        <dbReference type="Pfam" id="PF03551"/>
    </source>
</evidence>
<dbReference type="SUPFAM" id="SSF46785">
    <property type="entry name" value="Winged helix' DNA-binding domain"/>
    <property type="match status" value="1"/>
</dbReference>
<dbReference type="InterPro" id="IPR036388">
    <property type="entry name" value="WH-like_DNA-bd_sf"/>
</dbReference>
<dbReference type="InterPro" id="IPR036390">
    <property type="entry name" value="WH_DNA-bd_sf"/>
</dbReference>
<dbReference type="HOGENOM" id="CLU_063440_1_3_2"/>
<dbReference type="Gene3D" id="1.10.10.10">
    <property type="entry name" value="Winged helix-like DNA-binding domain superfamily/Winged helix DNA-binding domain"/>
    <property type="match status" value="1"/>
</dbReference>
<keyword evidence="3" id="KW-1185">Reference proteome</keyword>
<evidence type="ECO:0000313" key="3">
    <source>
        <dbReference type="Proteomes" id="UP000028194"/>
    </source>
</evidence>
<gene>
    <name evidence="2" type="ORF">NTE_02815</name>
</gene>
<accession>A0A075MUG9</accession>
<dbReference type="EMBL" id="CP007174">
    <property type="protein sequence ID" value="AIF84855.1"/>
    <property type="molecule type" value="Genomic_DNA"/>
</dbReference>
<dbReference type="PANTHER" id="PTHR43252:SF5">
    <property type="entry name" value="TRANSCRIPTIONAL REGULATOR, PADR-LIKE FAMILY"/>
    <property type="match status" value="1"/>
</dbReference>
<feature type="domain" description="Transcription regulator PadR N-terminal" evidence="1">
    <location>
        <begin position="19"/>
        <end position="74"/>
    </location>
</feature>
<protein>
    <submittedName>
        <fullName evidence="2">Transcriptional regulator, PadR family</fullName>
    </submittedName>
</protein>
<reference evidence="2 3" key="1">
    <citation type="journal article" date="2014" name="PLoS ONE">
        <title>Genome Sequence of Candidatus Nitrososphaera evergladensis from Group I.1b Enriched from Everglades Soil Reveals Novel Genomic Features of the Ammonia-Oxidizing Archaea.</title>
        <authorList>
            <person name="Zhalnina K.V."/>
            <person name="Dias R."/>
            <person name="Leonard M.T."/>
            <person name="Dorr de Quadros P."/>
            <person name="Camargo F.A."/>
            <person name="Drew J.C."/>
            <person name="Farmerie W.G."/>
            <person name="Daroub S.H."/>
            <person name="Triplett E.W."/>
        </authorList>
    </citation>
    <scope>NUCLEOTIDE SEQUENCE [LARGE SCALE GENOMIC DNA]</scope>
    <source>
        <strain evidence="2 3">SR1</strain>
    </source>
</reference>
<dbReference type="eggNOG" id="arCOG00002">
    <property type="taxonomic scope" value="Archaea"/>
</dbReference>
<dbReference type="STRING" id="1459636.NTE_02815"/>
<name>A0A075MUG9_9ARCH</name>
<dbReference type="GeneID" id="41598501"/>
<dbReference type="RefSeq" id="WP_226987006.1">
    <property type="nucleotide sequence ID" value="NZ_CP007174.1"/>
</dbReference>
<dbReference type="Pfam" id="PF03551">
    <property type="entry name" value="PadR"/>
    <property type="match status" value="1"/>
</dbReference>
<dbReference type="Proteomes" id="UP000028194">
    <property type="component" value="Chromosome"/>
</dbReference>